<evidence type="ECO:0008006" key="4">
    <source>
        <dbReference type="Google" id="ProtNLM"/>
    </source>
</evidence>
<evidence type="ECO:0000313" key="2">
    <source>
        <dbReference type="EMBL" id="KKO46304.1"/>
    </source>
</evidence>
<dbReference type="GO" id="GO:0030246">
    <property type="term" value="F:carbohydrate binding"/>
    <property type="evidence" value="ECO:0007669"/>
    <property type="project" value="InterPro"/>
</dbReference>
<feature type="signal peptide" evidence="1">
    <location>
        <begin position="1"/>
        <end position="21"/>
    </location>
</feature>
<dbReference type="OrthoDB" id="7062373at2"/>
<dbReference type="AlphaFoldDB" id="A0A0M2V7B9"/>
<organism evidence="2 3">
    <name type="scientific">Arsukibacterium ikkense</name>
    <dbReference type="NCBI Taxonomy" id="336831"/>
    <lineage>
        <taxon>Bacteria</taxon>
        <taxon>Pseudomonadati</taxon>
        <taxon>Pseudomonadota</taxon>
        <taxon>Gammaproteobacteria</taxon>
        <taxon>Chromatiales</taxon>
        <taxon>Chromatiaceae</taxon>
        <taxon>Arsukibacterium</taxon>
    </lineage>
</organism>
<dbReference type="RefSeq" id="WP_046556745.1">
    <property type="nucleotide sequence ID" value="NZ_LAHO01000004.1"/>
</dbReference>
<comment type="caution">
    <text evidence="2">The sequence shown here is derived from an EMBL/GenBank/DDBJ whole genome shotgun (WGS) entry which is preliminary data.</text>
</comment>
<gene>
    <name evidence="2" type="ORF">WG68_05910</name>
</gene>
<name>A0A0M2V7B9_9GAMM</name>
<dbReference type="STRING" id="336831.WG68_05910"/>
<dbReference type="InterPro" id="IPR008965">
    <property type="entry name" value="CBM2/CBM3_carb-bd_dom_sf"/>
</dbReference>
<keyword evidence="1" id="KW-0732">Signal</keyword>
<dbReference type="EMBL" id="LAHO01000004">
    <property type="protein sequence ID" value="KKO46304.1"/>
    <property type="molecule type" value="Genomic_DNA"/>
</dbReference>
<keyword evidence="3" id="KW-1185">Reference proteome</keyword>
<dbReference type="Proteomes" id="UP000034228">
    <property type="component" value="Unassembled WGS sequence"/>
</dbReference>
<reference evidence="2 3" key="1">
    <citation type="submission" date="2015-03" db="EMBL/GenBank/DDBJ databases">
        <title>Draft genome sequences of two protease-producing strains of Arsukibacterium isolated from two cold and alkaline environments.</title>
        <authorList>
            <person name="Lylloff J.E."/>
            <person name="Skov L.B."/>
            <person name="Jepsen M."/>
            <person name="Hallin P.F."/>
            <person name="Sorensen S.J."/>
            <person name="Stougaard P."/>
            <person name="Glaring M.A."/>
        </authorList>
    </citation>
    <scope>NUCLEOTIDE SEQUENCE [LARGE SCALE GENOMIC DNA]</scope>
    <source>
        <strain evidence="2 3">GCM72</strain>
    </source>
</reference>
<evidence type="ECO:0000256" key="1">
    <source>
        <dbReference type="SAM" id="SignalP"/>
    </source>
</evidence>
<protein>
    <recommendedName>
        <fullName evidence="4">Cohesin domain-containing protein</fullName>
    </recommendedName>
</protein>
<proteinExistence type="predicted"/>
<sequence length="208" mass="22672">MKTFLVSTLLMLTMMFMPARAALIYVTPAQQHVDVGDTVWVDILVSDLAGNIVSGWDLNLFYNSAILQATDVFFDLANFTEDPDWDAFYDFELNSGDVGSFLVSFLFDHELALLQTEPVRLFSVSFLALTDGVSLLNFGLDPLFQLNVVGRDGASLPLVARGACVGVGQGRCAVDVPAPATLWLFAMAVLLPFSRRLRGTVNATGEQP</sequence>
<feature type="chain" id="PRO_5005644408" description="Cohesin domain-containing protein" evidence="1">
    <location>
        <begin position="22"/>
        <end position="208"/>
    </location>
</feature>
<evidence type="ECO:0000313" key="3">
    <source>
        <dbReference type="Proteomes" id="UP000034228"/>
    </source>
</evidence>
<accession>A0A0M2V7B9</accession>
<dbReference type="SUPFAM" id="SSF49384">
    <property type="entry name" value="Carbohydrate-binding domain"/>
    <property type="match status" value="1"/>
</dbReference>
<dbReference type="Gene3D" id="2.60.40.680">
    <property type="match status" value="1"/>
</dbReference>